<reference evidence="6" key="1">
    <citation type="journal article" date="2015" name="Nat. Genet.">
        <title>The genome and transcriptome of the zoonotic hookworm Ancylostoma ceylanicum identify infection-specific gene families.</title>
        <authorList>
            <person name="Schwarz E.M."/>
            <person name="Hu Y."/>
            <person name="Antoshechkin I."/>
            <person name="Miller M.M."/>
            <person name="Sternberg P.W."/>
            <person name="Aroian R.V."/>
        </authorList>
    </citation>
    <scope>NUCLEOTIDE SEQUENCE</scope>
    <source>
        <strain evidence="6">HY135</strain>
    </source>
</reference>
<feature type="region of interest" description="Disordered" evidence="4">
    <location>
        <begin position="370"/>
        <end position="408"/>
    </location>
</feature>
<evidence type="ECO:0000313" key="6">
    <source>
        <dbReference type="Proteomes" id="UP000024635"/>
    </source>
</evidence>
<dbReference type="EMBL" id="JARK01000165">
    <property type="protein sequence ID" value="EYC41550.1"/>
    <property type="molecule type" value="Genomic_DNA"/>
</dbReference>
<dbReference type="Proteomes" id="UP000024635">
    <property type="component" value="Unassembled WGS sequence"/>
</dbReference>
<dbReference type="SUPFAM" id="SSF52540">
    <property type="entry name" value="P-loop containing nucleoside triphosphate hydrolases"/>
    <property type="match status" value="2"/>
</dbReference>
<dbReference type="STRING" id="53326.A0A016WPJ8"/>
<evidence type="ECO:0000256" key="2">
    <source>
        <dbReference type="ARBA" id="ARBA00022741"/>
    </source>
</evidence>
<dbReference type="PANTHER" id="PTHR23359">
    <property type="entry name" value="NUCLEOTIDE KINASE"/>
    <property type="match status" value="1"/>
</dbReference>
<keyword evidence="3" id="KW-0418">Kinase</keyword>
<feature type="compositionally biased region" description="Polar residues" evidence="4">
    <location>
        <begin position="382"/>
        <end position="406"/>
    </location>
</feature>
<evidence type="ECO:0000256" key="4">
    <source>
        <dbReference type="SAM" id="MobiDB-lite"/>
    </source>
</evidence>
<dbReference type="PRINTS" id="PR00094">
    <property type="entry name" value="ADENYLTKNASE"/>
</dbReference>
<organism evidence="5 6">
    <name type="scientific">Ancylostoma ceylanicum</name>
    <dbReference type="NCBI Taxonomy" id="53326"/>
    <lineage>
        <taxon>Eukaryota</taxon>
        <taxon>Metazoa</taxon>
        <taxon>Ecdysozoa</taxon>
        <taxon>Nematoda</taxon>
        <taxon>Chromadorea</taxon>
        <taxon>Rhabditida</taxon>
        <taxon>Rhabditina</taxon>
        <taxon>Rhabditomorpha</taxon>
        <taxon>Strongyloidea</taxon>
        <taxon>Ancylostomatidae</taxon>
        <taxon>Ancylostomatinae</taxon>
        <taxon>Ancylostoma</taxon>
    </lineage>
</organism>
<protein>
    <recommendedName>
        <fullName evidence="7">Adenylate kinase</fullName>
    </recommendedName>
</protein>
<evidence type="ECO:0000256" key="3">
    <source>
        <dbReference type="ARBA" id="ARBA00022777"/>
    </source>
</evidence>
<dbReference type="AlphaFoldDB" id="A0A016WPJ8"/>
<gene>
    <name evidence="5" type="primary">Acey_s0565.g8</name>
    <name evidence="5" type="synonym">Acey-F13E6.2</name>
    <name evidence="5" type="ORF">Y032_0565g8</name>
</gene>
<feature type="region of interest" description="Disordered" evidence="4">
    <location>
        <begin position="326"/>
        <end position="350"/>
    </location>
</feature>
<keyword evidence="6" id="KW-1185">Reference proteome</keyword>
<dbReference type="GO" id="GO:0006139">
    <property type="term" value="P:nucleobase-containing compound metabolic process"/>
    <property type="evidence" value="ECO:0007669"/>
    <property type="project" value="InterPro"/>
</dbReference>
<proteinExistence type="predicted"/>
<dbReference type="Gene3D" id="3.40.50.300">
    <property type="entry name" value="P-loop containing nucleotide triphosphate hydrolases"/>
    <property type="match status" value="2"/>
</dbReference>
<dbReference type="Pfam" id="PF00406">
    <property type="entry name" value="ADK"/>
    <property type="match status" value="2"/>
</dbReference>
<dbReference type="GO" id="GO:0019205">
    <property type="term" value="F:nucleobase-containing compound kinase activity"/>
    <property type="evidence" value="ECO:0007669"/>
    <property type="project" value="InterPro"/>
</dbReference>
<keyword evidence="1" id="KW-0808">Transferase</keyword>
<keyword evidence="2" id="KW-0547">Nucleotide-binding</keyword>
<feature type="region of interest" description="Disordered" evidence="4">
    <location>
        <begin position="238"/>
        <end position="303"/>
    </location>
</feature>
<evidence type="ECO:0000256" key="1">
    <source>
        <dbReference type="ARBA" id="ARBA00022679"/>
    </source>
</evidence>
<dbReference type="OrthoDB" id="442176at2759"/>
<dbReference type="InterPro" id="IPR027417">
    <property type="entry name" value="P-loop_NTPase"/>
</dbReference>
<name>A0A016WPJ8_9BILA</name>
<comment type="caution">
    <text evidence="5">The sequence shown here is derived from an EMBL/GenBank/DDBJ whole genome shotgun (WGS) entry which is preliminary data.</text>
</comment>
<dbReference type="GO" id="GO:0005524">
    <property type="term" value="F:ATP binding"/>
    <property type="evidence" value="ECO:0007669"/>
    <property type="project" value="InterPro"/>
</dbReference>
<sequence length="607" mass="66861">MGRAQRSPSVMKAAEVAVIPHVPVILFIGGPGGGKTRHAARVANALADQGLVHICMPDVIRSALAKYKDHYSEWKTANDHYLRGELIPNHLALALVKAEMGRHPEASAFFLEGFPREARQVEDFEREVKSVNMALILDYDEKTLREHMEKRGMGMEIIDQRIKEFKQKTLPSAKYFDDQRLLHLIPGEKDDHTIFERLRDLVRKAMSTGVPILNTPSQSHSRNEVVQNDLDSIKVGASRPQSVASPQPPQSVASPQPPQSVTSPQPPYSNDTMPNGPEHTLVQPHTSTEVVNERPPTMTNHIEPPQEVHMPVAEVAAPAVAAAAVVRETTSSSRNEQNEEKPIQETLHSSQINETVVRSISPVAVNAEVAVPRSSPAHPRSESSVPNGSLTPPKTAASRTSASDNLPTGLPTNAPVLLIIGAPGAQKSDIAKRIAQKYEGFLLLSMGTLLRAKVSAESGDELWQRVARKMDQGEPVPMKLCRELLYHQLHREGKTSWGFVIEGYPRTEAQLADIQAVLGKLDLAILIDCTEQFCLDTIAKRYQDGNGGRPDDSPNVVKTRMALFKQNTLPMLKSLDEKGILRVVSVMFSEYLLRTYSAASFFLHTSV</sequence>
<evidence type="ECO:0008006" key="7">
    <source>
        <dbReference type="Google" id="ProtNLM"/>
    </source>
</evidence>
<feature type="compositionally biased region" description="Low complexity" evidence="4">
    <location>
        <begin position="240"/>
        <end position="263"/>
    </location>
</feature>
<dbReference type="InterPro" id="IPR000850">
    <property type="entry name" value="Adenylat/UMP-CMP_kin"/>
</dbReference>
<evidence type="ECO:0000313" key="5">
    <source>
        <dbReference type="EMBL" id="EYC41550.1"/>
    </source>
</evidence>
<accession>A0A016WPJ8</accession>
<dbReference type="CDD" id="cd01428">
    <property type="entry name" value="ADK"/>
    <property type="match status" value="2"/>
</dbReference>